<dbReference type="SMART" id="SM00290">
    <property type="entry name" value="ZnF_UBP"/>
    <property type="match status" value="1"/>
</dbReference>
<keyword evidence="5" id="KW-0833">Ubl conjugation pathway</keyword>
<feature type="compositionally biased region" description="Low complexity" evidence="6">
    <location>
        <begin position="72"/>
        <end position="85"/>
    </location>
</feature>
<dbReference type="SUPFAM" id="SSF57850">
    <property type="entry name" value="RING/U-box"/>
    <property type="match status" value="1"/>
</dbReference>
<evidence type="ECO:0000313" key="10">
    <source>
        <dbReference type="Proteomes" id="UP001217417"/>
    </source>
</evidence>
<dbReference type="PROSITE" id="PS50271">
    <property type="entry name" value="ZF_UBP"/>
    <property type="match status" value="1"/>
</dbReference>
<dbReference type="PROSITE" id="PS00972">
    <property type="entry name" value="USP_1"/>
    <property type="match status" value="1"/>
</dbReference>
<evidence type="ECO:0000256" key="5">
    <source>
        <dbReference type="RuleBase" id="RU366025"/>
    </source>
</evidence>
<evidence type="ECO:0000256" key="6">
    <source>
        <dbReference type="SAM" id="MobiDB-lite"/>
    </source>
</evidence>
<dbReference type="GO" id="GO:0008270">
    <property type="term" value="F:zinc ion binding"/>
    <property type="evidence" value="ECO:0007669"/>
    <property type="project" value="UniProtKB-KW"/>
</dbReference>
<dbReference type="Proteomes" id="UP001217417">
    <property type="component" value="Unassembled WGS sequence"/>
</dbReference>
<dbReference type="SUPFAM" id="SSF54001">
    <property type="entry name" value="Cysteine proteinases"/>
    <property type="match status" value="1"/>
</dbReference>
<keyword evidence="10" id="KW-1185">Reference proteome</keyword>
<gene>
    <name evidence="9" type="ORF">POJ06DRAFT_34660</name>
</gene>
<dbReference type="PANTHER" id="PTHR24006">
    <property type="entry name" value="UBIQUITIN CARBOXYL-TERMINAL HYDROLASE"/>
    <property type="match status" value="1"/>
</dbReference>
<keyword evidence="2 4" id="KW-0863">Zinc-finger</keyword>
<feature type="region of interest" description="Disordered" evidence="6">
    <location>
        <begin position="1"/>
        <end position="96"/>
    </location>
</feature>
<dbReference type="RefSeq" id="XP_056041020.1">
    <property type="nucleotide sequence ID" value="XM_056190908.1"/>
</dbReference>
<evidence type="ECO:0000259" key="8">
    <source>
        <dbReference type="PROSITE" id="PS50271"/>
    </source>
</evidence>
<name>A0AAD7VQW0_9ASCO</name>
<comment type="caution">
    <text evidence="9">The sequence shown here is derived from an EMBL/GenBank/DDBJ whole genome shotgun (WGS) entry which is preliminary data.</text>
</comment>
<dbReference type="EC" id="3.4.19.12" evidence="5"/>
<dbReference type="Pfam" id="PF02148">
    <property type="entry name" value="zf-UBP"/>
    <property type="match status" value="1"/>
</dbReference>
<dbReference type="PROSITE" id="PS00973">
    <property type="entry name" value="USP_2"/>
    <property type="match status" value="1"/>
</dbReference>
<feature type="domain" description="USP" evidence="7">
    <location>
        <begin position="274"/>
        <end position="580"/>
    </location>
</feature>
<evidence type="ECO:0000256" key="1">
    <source>
        <dbReference type="ARBA" id="ARBA00022723"/>
    </source>
</evidence>
<dbReference type="InterPro" id="IPR028889">
    <property type="entry name" value="USP"/>
</dbReference>
<dbReference type="Gene3D" id="3.30.40.10">
    <property type="entry name" value="Zinc/RING finger domain, C3HC4 (zinc finger)"/>
    <property type="match status" value="1"/>
</dbReference>
<comment type="catalytic activity">
    <reaction evidence="5">
        <text>Thiol-dependent hydrolysis of ester, thioester, amide, peptide and isopeptide bonds formed by the C-terminal Gly of ubiquitin (a 76-residue protein attached to proteins as an intracellular targeting signal).</text>
        <dbReference type="EC" id="3.4.19.12"/>
    </reaction>
</comment>
<comment type="similarity">
    <text evidence="5">Belongs to the peptidase C19 family.</text>
</comment>
<evidence type="ECO:0000256" key="4">
    <source>
        <dbReference type="PROSITE-ProRule" id="PRU00502"/>
    </source>
</evidence>
<sequence>MSTVIVSRAPPSNNANNKRASPSPRSSASSSSGSKRKFNSGSTGPSDSSGYRSVPGLKAVPGSAMPANGSHGNTVTVNGNDTTNGKRSVAGTTSDRNSGSWSGYLSGINVDRGLVPQSIGCVHVKQLLSSSSQELALKSYRQAVRVALELRDRTTNLSAFQVRRCRTCNDLLTTTLMCLQCPYVGCKKAKHAEAHARDVGHIFGIDSRSGNLYCFGCKDYVYNFTLEKIRMDKEDFLEAKKLKKRREMTSQLSPDDMKLVENNSQAPPCQAGLRGFQNMGSTCFMSVILQSLIHNPIIRNDFLSGSHDSRQCQRENCLGCRIDEIFTEFFTSPTTTGYGPALLLTTAWKTQRSLAGYSEQDAHEFLQFILDQLHATSDAKSASDVDYCGCIVHRTFCGQFQSDIVCPNCKNVTMTIDPLMDLSLELRDRKSDASKILGLQQCLEKFTSQEKLETKYMCSFCSTRQEVTKQLTIKRLPLVLSIQLKRFEHALKSNKIDDHVPFPMELDMTPYTTKSQFKKRYVYELFGVVCHQGKINTGHYTCSMKNREGLWFNFDDAMVTLSSEKQVLASRAYLLFYIIKDLS</sequence>
<feature type="domain" description="UBP-type" evidence="8">
    <location>
        <begin position="119"/>
        <end position="240"/>
    </location>
</feature>
<dbReference type="InterPro" id="IPR013083">
    <property type="entry name" value="Znf_RING/FYVE/PHD"/>
</dbReference>
<dbReference type="Gene3D" id="3.90.70.10">
    <property type="entry name" value="Cysteine proteinases"/>
    <property type="match status" value="1"/>
</dbReference>
<organism evidence="9 10">
    <name type="scientific">Lipomyces tetrasporus</name>
    <dbReference type="NCBI Taxonomy" id="54092"/>
    <lineage>
        <taxon>Eukaryota</taxon>
        <taxon>Fungi</taxon>
        <taxon>Dikarya</taxon>
        <taxon>Ascomycota</taxon>
        <taxon>Saccharomycotina</taxon>
        <taxon>Lipomycetes</taxon>
        <taxon>Lipomycetales</taxon>
        <taxon>Lipomycetaceae</taxon>
        <taxon>Lipomyces</taxon>
    </lineage>
</organism>
<dbReference type="EMBL" id="JARPMG010000011">
    <property type="protein sequence ID" value="KAJ8097570.1"/>
    <property type="molecule type" value="Genomic_DNA"/>
</dbReference>
<dbReference type="GO" id="GO:0005634">
    <property type="term" value="C:nucleus"/>
    <property type="evidence" value="ECO:0007669"/>
    <property type="project" value="TreeGrafter"/>
</dbReference>
<dbReference type="GO" id="GO:0005829">
    <property type="term" value="C:cytosol"/>
    <property type="evidence" value="ECO:0007669"/>
    <property type="project" value="TreeGrafter"/>
</dbReference>
<dbReference type="GO" id="GO:0006508">
    <property type="term" value="P:proteolysis"/>
    <property type="evidence" value="ECO:0007669"/>
    <property type="project" value="UniProtKB-KW"/>
</dbReference>
<dbReference type="InterPro" id="IPR018200">
    <property type="entry name" value="USP_CS"/>
</dbReference>
<accession>A0AAD7VQW0</accession>
<dbReference type="AlphaFoldDB" id="A0AAD7VQW0"/>
<protein>
    <recommendedName>
        <fullName evidence="5">Ubiquitin carboxyl-terminal hydrolase</fullName>
        <ecNumber evidence="5">3.4.19.12</ecNumber>
    </recommendedName>
</protein>
<proteinExistence type="inferred from homology"/>
<dbReference type="Pfam" id="PF00443">
    <property type="entry name" value="UCH"/>
    <property type="match status" value="1"/>
</dbReference>
<keyword evidence="1" id="KW-0479">Metal-binding</keyword>
<feature type="compositionally biased region" description="Polar residues" evidence="6">
    <location>
        <begin position="1"/>
        <end position="15"/>
    </location>
</feature>
<evidence type="ECO:0000256" key="2">
    <source>
        <dbReference type="ARBA" id="ARBA00022771"/>
    </source>
</evidence>
<keyword evidence="5" id="KW-0378">Hydrolase</keyword>
<dbReference type="GeneID" id="80886074"/>
<dbReference type="InterPro" id="IPR038765">
    <property type="entry name" value="Papain-like_cys_pep_sf"/>
</dbReference>
<keyword evidence="5" id="KW-0788">Thiol protease</keyword>
<dbReference type="PROSITE" id="PS50235">
    <property type="entry name" value="USP_3"/>
    <property type="match status" value="1"/>
</dbReference>
<keyword evidence="3" id="KW-0862">Zinc</keyword>
<keyword evidence="5" id="KW-0645">Protease</keyword>
<evidence type="ECO:0000256" key="3">
    <source>
        <dbReference type="ARBA" id="ARBA00022833"/>
    </source>
</evidence>
<dbReference type="GO" id="GO:0016579">
    <property type="term" value="P:protein deubiquitination"/>
    <property type="evidence" value="ECO:0007669"/>
    <property type="project" value="InterPro"/>
</dbReference>
<dbReference type="GO" id="GO:0004843">
    <property type="term" value="F:cysteine-type deubiquitinase activity"/>
    <property type="evidence" value="ECO:0007669"/>
    <property type="project" value="UniProtKB-UniRule"/>
</dbReference>
<dbReference type="InterPro" id="IPR001607">
    <property type="entry name" value="Znf_UBP"/>
</dbReference>
<evidence type="ECO:0000259" key="7">
    <source>
        <dbReference type="PROSITE" id="PS50235"/>
    </source>
</evidence>
<dbReference type="PANTHER" id="PTHR24006:SF937">
    <property type="entry name" value="UBIQUITIN CARBOXYL-TERMINAL HYDROLASE"/>
    <property type="match status" value="1"/>
</dbReference>
<dbReference type="InterPro" id="IPR001394">
    <property type="entry name" value="Peptidase_C19_UCH"/>
</dbReference>
<feature type="compositionally biased region" description="Low complexity" evidence="6">
    <location>
        <begin position="16"/>
        <end position="33"/>
    </location>
</feature>
<reference evidence="9" key="1">
    <citation type="submission" date="2023-03" db="EMBL/GenBank/DDBJ databases">
        <title>Near-Complete genome sequence of Lipomyces tetrasporous NRRL Y-64009, an oleaginous yeast capable of growing on lignocellulosic hydrolysates.</title>
        <authorList>
            <consortium name="Lawrence Berkeley National Laboratory"/>
            <person name="Jagtap S.S."/>
            <person name="Liu J.-J."/>
            <person name="Walukiewicz H.E."/>
            <person name="Pangilinan J."/>
            <person name="Lipzen A."/>
            <person name="Ahrendt S."/>
            <person name="Koriabine M."/>
            <person name="Cobaugh K."/>
            <person name="Salamov A."/>
            <person name="Yoshinaga Y."/>
            <person name="Ng V."/>
            <person name="Daum C."/>
            <person name="Grigoriev I.V."/>
            <person name="Slininger P.J."/>
            <person name="Dien B.S."/>
            <person name="Jin Y.-S."/>
            <person name="Rao C.V."/>
        </authorList>
    </citation>
    <scope>NUCLEOTIDE SEQUENCE</scope>
    <source>
        <strain evidence="9">NRRL Y-64009</strain>
    </source>
</reference>
<dbReference type="CDD" id="cd02660">
    <property type="entry name" value="Peptidase_C19D"/>
    <property type="match status" value="1"/>
</dbReference>
<dbReference type="InterPro" id="IPR050164">
    <property type="entry name" value="Peptidase_C19"/>
</dbReference>
<evidence type="ECO:0000313" key="9">
    <source>
        <dbReference type="EMBL" id="KAJ8097570.1"/>
    </source>
</evidence>